<dbReference type="Proteomes" id="UP000658720">
    <property type="component" value="Unassembled WGS sequence"/>
</dbReference>
<dbReference type="EMBL" id="JADEVV010000019">
    <property type="protein sequence ID" value="MBE9253859.1"/>
    <property type="molecule type" value="Genomic_DNA"/>
</dbReference>
<evidence type="ECO:0000313" key="1">
    <source>
        <dbReference type="EMBL" id="MBE9253859.1"/>
    </source>
</evidence>
<gene>
    <name evidence="1" type="ORF">IQ217_08380</name>
</gene>
<sequence>MKIDLRTELRQKIDHLSDEQLELFTKIAHFVEQKDLNDLKEYEDWTDQEWRKLALQALWDDDDVEYTLADAKEIYQR</sequence>
<name>A0ABR9VR95_9SYNC</name>
<comment type="caution">
    <text evidence="1">The sequence shown here is derived from an EMBL/GenBank/DDBJ whole genome shotgun (WGS) entry which is preliminary data.</text>
</comment>
<reference evidence="1 2" key="1">
    <citation type="submission" date="2020-10" db="EMBL/GenBank/DDBJ databases">
        <authorList>
            <person name="Castelo-Branco R."/>
            <person name="Eusebio N."/>
            <person name="Adriana R."/>
            <person name="Vieira A."/>
            <person name="Brugerolle De Fraissinette N."/>
            <person name="Rezende De Castro R."/>
            <person name="Schneider M.P."/>
            <person name="Vasconcelos V."/>
            <person name="Leao P.N."/>
        </authorList>
    </citation>
    <scope>NUCLEOTIDE SEQUENCE [LARGE SCALE GENOMIC DNA]</scope>
    <source>
        <strain evidence="1 2">LEGE 00031</strain>
    </source>
</reference>
<proteinExistence type="predicted"/>
<evidence type="ECO:0000313" key="2">
    <source>
        <dbReference type="Proteomes" id="UP000658720"/>
    </source>
</evidence>
<accession>A0ABR9VR95</accession>
<keyword evidence="2" id="KW-1185">Reference proteome</keyword>
<protein>
    <submittedName>
        <fullName evidence="1">Uncharacterized protein</fullName>
    </submittedName>
</protein>
<organism evidence="1 2">
    <name type="scientific">Synechocystis salina LEGE 00031</name>
    <dbReference type="NCBI Taxonomy" id="1828736"/>
    <lineage>
        <taxon>Bacteria</taxon>
        <taxon>Bacillati</taxon>
        <taxon>Cyanobacteriota</taxon>
        <taxon>Cyanophyceae</taxon>
        <taxon>Synechococcales</taxon>
        <taxon>Merismopediaceae</taxon>
        <taxon>Synechocystis</taxon>
    </lineage>
</organism>
<dbReference type="RefSeq" id="WP_194019597.1">
    <property type="nucleotide sequence ID" value="NZ_JADEVV010000019.1"/>
</dbReference>